<dbReference type="InterPro" id="IPR016155">
    <property type="entry name" value="Mopterin_synth/thiamin_S_b"/>
</dbReference>
<dbReference type="Pfam" id="PF02597">
    <property type="entry name" value="ThiS"/>
    <property type="match status" value="1"/>
</dbReference>
<accession>A0ABV0J4T3</accession>
<dbReference type="PANTHER" id="PTHR34472">
    <property type="entry name" value="SULFUR CARRIER PROTEIN THIS"/>
    <property type="match status" value="1"/>
</dbReference>
<organism evidence="1 2">
    <name type="scientific">Trichocoleus desertorum GB2-A4</name>
    <dbReference type="NCBI Taxonomy" id="2933944"/>
    <lineage>
        <taxon>Bacteria</taxon>
        <taxon>Bacillati</taxon>
        <taxon>Cyanobacteriota</taxon>
        <taxon>Cyanophyceae</taxon>
        <taxon>Leptolyngbyales</taxon>
        <taxon>Trichocoleusaceae</taxon>
        <taxon>Trichocoleus</taxon>
    </lineage>
</organism>
<dbReference type="NCBIfam" id="TIGR01683">
    <property type="entry name" value="thiS"/>
    <property type="match status" value="1"/>
</dbReference>
<sequence length="79" mass="8639">MSDLSGLSNFSDAITVQVNGEPQTCSRSILLPNLLEQLGLNPRLIAVEYNGEILHRQFWADTQVQEGDRLEIVTIVGGG</sequence>
<protein>
    <submittedName>
        <fullName evidence="1">Sulfur carrier protein ThiS</fullName>
    </submittedName>
</protein>
<dbReference type="InterPro" id="IPR012675">
    <property type="entry name" value="Beta-grasp_dom_sf"/>
</dbReference>
<dbReference type="InterPro" id="IPR003749">
    <property type="entry name" value="ThiS/MoaD-like"/>
</dbReference>
<name>A0ABV0J4T3_9CYAN</name>
<dbReference type="PANTHER" id="PTHR34472:SF1">
    <property type="entry name" value="SULFUR CARRIER PROTEIN THIS"/>
    <property type="match status" value="1"/>
</dbReference>
<dbReference type="RefSeq" id="WP_190438872.1">
    <property type="nucleotide sequence ID" value="NZ_JAMPKM010000003.1"/>
</dbReference>
<dbReference type="InterPro" id="IPR010035">
    <property type="entry name" value="Thi_S"/>
</dbReference>
<comment type="caution">
    <text evidence="1">The sequence shown here is derived from an EMBL/GenBank/DDBJ whole genome shotgun (WGS) entry which is preliminary data.</text>
</comment>
<dbReference type="Proteomes" id="UP001464891">
    <property type="component" value="Unassembled WGS sequence"/>
</dbReference>
<evidence type="ECO:0000313" key="1">
    <source>
        <dbReference type="EMBL" id="MEP0816789.1"/>
    </source>
</evidence>
<dbReference type="EMBL" id="JAMPKM010000003">
    <property type="protein sequence ID" value="MEP0816789.1"/>
    <property type="molecule type" value="Genomic_DNA"/>
</dbReference>
<dbReference type="SUPFAM" id="SSF54285">
    <property type="entry name" value="MoaD/ThiS"/>
    <property type="match status" value="1"/>
</dbReference>
<gene>
    <name evidence="1" type="primary">thiS</name>
    <name evidence="1" type="ORF">NC998_06745</name>
</gene>
<reference evidence="1 2" key="1">
    <citation type="submission" date="2022-04" db="EMBL/GenBank/DDBJ databases">
        <title>Positive selection, recombination, and allopatry shape intraspecific diversity of widespread and dominant cyanobacteria.</title>
        <authorList>
            <person name="Wei J."/>
            <person name="Shu W."/>
            <person name="Hu C."/>
        </authorList>
    </citation>
    <scope>NUCLEOTIDE SEQUENCE [LARGE SCALE GENOMIC DNA]</scope>
    <source>
        <strain evidence="1 2">GB2-A4</strain>
    </source>
</reference>
<evidence type="ECO:0000313" key="2">
    <source>
        <dbReference type="Proteomes" id="UP001464891"/>
    </source>
</evidence>
<keyword evidence="2" id="KW-1185">Reference proteome</keyword>
<proteinExistence type="predicted"/>
<dbReference type="Gene3D" id="3.10.20.30">
    <property type="match status" value="1"/>
</dbReference>
<dbReference type="CDD" id="cd00565">
    <property type="entry name" value="Ubl_ThiS"/>
    <property type="match status" value="1"/>
</dbReference>